<evidence type="ECO:0000313" key="1">
    <source>
        <dbReference type="EMBL" id="SEK06174.1"/>
    </source>
</evidence>
<accession>A0A1H7DXR7</accession>
<evidence type="ECO:0000313" key="2">
    <source>
        <dbReference type="Proteomes" id="UP000198707"/>
    </source>
</evidence>
<organism evidence="1 2">
    <name type="scientific">Micromonospora phaseoli</name>
    <dbReference type="NCBI Taxonomy" id="1144548"/>
    <lineage>
        <taxon>Bacteria</taxon>
        <taxon>Bacillati</taxon>
        <taxon>Actinomycetota</taxon>
        <taxon>Actinomycetes</taxon>
        <taxon>Micromonosporales</taxon>
        <taxon>Micromonosporaceae</taxon>
        <taxon>Micromonospora</taxon>
    </lineage>
</organism>
<reference evidence="2" key="1">
    <citation type="submission" date="2016-10" db="EMBL/GenBank/DDBJ databases">
        <authorList>
            <person name="Varghese N."/>
            <person name="Submissions S."/>
        </authorList>
    </citation>
    <scope>NUCLEOTIDE SEQUENCE [LARGE SCALE GENOMIC DNA]</scope>
    <source>
        <strain evidence="2">CGMCC 4.7038</strain>
    </source>
</reference>
<keyword evidence="2" id="KW-1185">Reference proteome</keyword>
<gene>
    <name evidence="1" type="ORF">SAMN05443287_12032</name>
</gene>
<dbReference type="STRING" id="1144548.SAMN05443287_12032"/>
<dbReference type="AlphaFoldDB" id="A0A1H7DXR7"/>
<name>A0A1H7DXR7_9ACTN</name>
<proteinExistence type="predicted"/>
<protein>
    <submittedName>
        <fullName evidence="1">Uncharacterized protein</fullName>
    </submittedName>
</protein>
<dbReference type="Proteomes" id="UP000198707">
    <property type="component" value="Unassembled WGS sequence"/>
</dbReference>
<sequence>MRRSRCLALSASEALPVDTAGGTGNDASAAAR</sequence>
<dbReference type="EMBL" id="FNYV01000020">
    <property type="protein sequence ID" value="SEK06174.1"/>
    <property type="molecule type" value="Genomic_DNA"/>
</dbReference>